<feature type="region of interest" description="Disordered" evidence="6">
    <location>
        <begin position="1"/>
        <end position="20"/>
    </location>
</feature>
<dbReference type="PANTHER" id="PTHR23506:SF23">
    <property type="entry name" value="GH10249P"/>
    <property type="match status" value="1"/>
</dbReference>
<feature type="transmembrane region" description="Helical" evidence="7">
    <location>
        <begin position="459"/>
        <end position="478"/>
    </location>
</feature>
<protein>
    <recommendedName>
        <fullName evidence="10">Major facilitator superfamily (MFS) profile domain-containing protein</fullName>
    </recommendedName>
</protein>
<keyword evidence="3 7" id="KW-0812">Transmembrane</keyword>
<feature type="transmembrane region" description="Helical" evidence="7">
    <location>
        <begin position="37"/>
        <end position="63"/>
    </location>
</feature>
<dbReference type="InterPro" id="IPR011701">
    <property type="entry name" value="MFS"/>
</dbReference>
<dbReference type="InterPro" id="IPR050930">
    <property type="entry name" value="MFS_Vesicular_Transporter"/>
</dbReference>
<feature type="transmembrane region" description="Helical" evidence="7">
    <location>
        <begin position="75"/>
        <end position="94"/>
    </location>
</feature>
<evidence type="ECO:0000313" key="8">
    <source>
        <dbReference type="EMBL" id="KAL2268822.1"/>
    </source>
</evidence>
<dbReference type="InterPro" id="IPR036259">
    <property type="entry name" value="MFS_trans_sf"/>
</dbReference>
<dbReference type="Pfam" id="PF07690">
    <property type="entry name" value="MFS_1"/>
    <property type="match status" value="1"/>
</dbReference>
<accession>A0ABR4DEQ0</accession>
<dbReference type="EMBL" id="JAZGUE010000003">
    <property type="protein sequence ID" value="KAL2268822.1"/>
    <property type="molecule type" value="Genomic_DNA"/>
</dbReference>
<evidence type="ECO:0000256" key="6">
    <source>
        <dbReference type="SAM" id="MobiDB-lite"/>
    </source>
</evidence>
<organism evidence="8 9">
    <name type="scientific">Remersonia thermophila</name>
    <dbReference type="NCBI Taxonomy" id="72144"/>
    <lineage>
        <taxon>Eukaryota</taxon>
        <taxon>Fungi</taxon>
        <taxon>Dikarya</taxon>
        <taxon>Ascomycota</taxon>
        <taxon>Pezizomycotina</taxon>
        <taxon>Sordariomycetes</taxon>
        <taxon>Sordariomycetidae</taxon>
        <taxon>Sordariales</taxon>
        <taxon>Sordariales incertae sedis</taxon>
        <taxon>Remersonia</taxon>
    </lineage>
</organism>
<comment type="subcellular location">
    <subcellularLocation>
        <location evidence="1">Membrane</location>
        <topology evidence="1">Multi-pass membrane protein</topology>
    </subcellularLocation>
</comment>
<dbReference type="Gene3D" id="1.20.1250.20">
    <property type="entry name" value="MFS general substrate transporter like domains"/>
    <property type="match status" value="1"/>
</dbReference>
<keyword evidence="5 7" id="KW-0472">Membrane</keyword>
<feature type="transmembrane region" description="Helical" evidence="7">
    <location>
        <begin position="431"/>
        <end position="452"/>
    </location>
</feature>
<comment type="caution">
    <text evidence="8">The sequence shown here is derived from an EMBL/GenBank/DDBJ whole genome shotgun (WGS) entry which is preliminary data.</text>
</comment>
<evidence type="ECO:0000256" key="7">
    <source>
        <dbReference type="SAM" id="Phobius"/>
    </source>
</evidence>
<feature type="transmembrane region" description="Helical" evidence="7">
    <location>
        <begin position="171"/>
        <end position="188"/>
    </location>
</feature>
<feature type="transmembrane region" description="Helical" evidence="7">
    <location>
        <begin position="200"/>
        <end position="218"/>
    </location>
</feature>
<evidence type="ECO:0000313" key="9">
    <source>
        <dbReference type="Proteomes" id="UP001600064"/>
    </source>
</evidence>
<evidence type="ECO:0000256" key="2">
    <source>
        <dbReference type="ARBA" id="ARBA00022448"/>
    </source>
</evidence>
<feature type="compositionally biased region" description="Basic residues" evidence="6">
    <location>
        <begin position="538"/>
        <end position="548"/>
    </location>
</feature>
<dbReference type="Proteomes" id="UP001600064">
    <property type="component" value="Unassembled WGS sequence"/>
</dbReference>
<proteinExistence type="predicted"/>
<dbReference type="SUPFAM" id="SSF103473">
    <property type="entry name" value="MFS general substrate transporter"/>
    <property type="match status" value="1"/>
</dbReference>
<feature type="compositionally biased region" description="Polar residues" evidence="6">
    <location>
        <begin position="238"/>
        <end position="251"/>
    </location>
</feature>
<evidence type="ECO:0008006" key="10">
    <source>
        <dbReference type="Google" id="ProtNLM"/>
    </source>
</evidence>
<keyword evidence="2" id="KW-0813">Transport</keyword>
<gene>
    <name evidence="8" type="ORF">VTJ83DRAFT_3668</name>
</gene>
<feature type="transmembrane region" description="Helical" evidence="7">
    <location>
        <begin position="325"/>
        <end position="345"/>
    </location>
</feature>
<sequence>MRGQSATRPGPPDLNHDQETRRHVDLNDAARPKAAPFLAAVAKLAAFSDVFLSGLIIPVLPILLESRAQVPRSQVQLWTSVLVAAHGGAFAVSSPLMPLLTRQGPTAGVVLLAGLAATAAAFALLQFSADHGLWILARVMHGFGAAAIIGASSGLQATAAATGPTWLSPAFLQNAAMAAGPFVAGALYDGYGAPPLFYSAYALIALNLALGLIAVRVAPAGPATGTRQESAALLDPESTPSGYGTVSSRTSESGERSPRSLSPTAPDSRPTPRRASPVGAGQNGARLSVAWGGYLVLALLASSLHSVLPVLSLRRFRWSILSSASLFVPLSAPAAVTGLLAGVVASRVPKSPRFLVTSGFLASIPAFLALGRVAEEADAGRCALSLALGAVSLGAGLSGEPLLREMSAAAGPGATQPWSAAARVAPLPHLAGAWGTLVGPLFAGAVSGLWGWKTMTRSLAVVAGSAGVLSLLFLQGWIGNPSPDTSAARSNARSLDEESAPLLAASRSAFLASPEAYPRKPETDRADRSDSDDVSPHARTKSRPHRRHFSVDNFSLATTAAGSMDSSGSSVRFQAALETPVPPPSNGGRRRSQASDVTTKTASAERRYVMREAPHAPATDPLLAAGSLYVIDEERETVAGVETARQKRRVVVFPEGAAPPELLAKHRHHVVAINALDGTAQMVADATHNHAVHVTEEADESAAFEDANSRRYVVIVVEGDDVNAQ</sequence>
<evidence type="ECO:0000256" key="4">
    <source>
        <dbReference type="ARBA" id="ARBA00022989"/>
    </source>
</evidence>
<name>A0ABR4DEQ0_9PEZI</name>
<feature type="transmembrane region" description="Helical" evidence="7">
    <location>
        <begin position="106"/>
        <end position="125"/>
    </location>
</feature>
<feature type="transmembrane region" description="Helical" evidence="7">
    <location>
        <begin position="291"/>
        <end position="313"/>
    </location>
</feature>
<evidence type="ECO:0000256" key="3">
    <source>
        <dbReference type="ARBA" id="ARBA00022692"/>
    </source>
</evidence>
<keyword evidence="9" id="KW-1185">Reference proteome</keyword>
<feature type="region of interest" description="Disordered" evidence="6">
    <location>
        <begin position="577"/>
        <end position="603"/>
    </location>
</feature>
<evidence type="ECO:0000256" key="1">
    <source>
        <dbReference type="ARBA" id="ARBA00004141"/>
    </source>
</evidence>
<dbReference type="PANTHER" id="PTHR23506">
    <property type="entry name" value="GH10249P"/>
    <property type="match status" value="1"/>
</dbReference>
<feature type="region of interest" description="Disordered" evidence="6">
    <location>
        <begin position="513"/>
        <end position="551"/>
    </location>
</feature>
<dbReference type="RefSeq" id="XP_070867546.1">
    <property type="nucleotide sequence ID" value="XM_071010071.1"/>
</dbReference>
<reference evidence="8 9" key="1">
    <citation type="journal article" date="2024" name="Commun. Biol.">
        <title>Comparative genomic analysis of thermophilic fungi reveals convergent evolutionary adaptations and gene losses.</title>
        <authorList>
            <person name="Steindorff A.S."/>
            <person name="Aguilar-Pontes M.V."/>
            <person name="Robinson A.J."/>
            <person name="Andreopoulos B."/>
            <person name="LaButti K."/>
            <person name="Kuo A."/>
            <person name="Mondo S."/>
            <person name="Riley R."/>
            <person name="Otillar R."/>
            <person name="Haridas S."/>
            <person name="Lipzen A."/>
            <person name="Grimwood J."/>
            <person name="Schmutz J."/>
            <person name="Clum A."/>
            <person name="Reid I.D."/>
            <person name="Moisan M.C."/>
            <person name="Butler G."/>
            <person name="Nguyen T.T.M."/>
            <person name="Dewar K."/>
            <person name="Conant G."/>
            <person name="Drula E."/>
            <person name="Henrissat B."/>
            <person name="Hansel C."/>
            <person name="Singer S."/>
            <person name="Hutchinson M.I."/>
            <person name="de Vries R.P."/>
            <person name="Natvig D.O."/>
            <person name="Powell A.J."/>
            <person name="Tsang A."/>
            <person name="Grigoriev I.V."/>
        </authorList>
    </citation>
    <scope>NUCLEOTIDE SEQUENCE [LARGE SCALE GENOMIC DNA]</scope>
    <source>
        <strain evidence="8 9">ATCC 22073</strain>
    </source>
</reference>
<feature type="transmembrane region" description="Helical" evidence="7">
    <location>
        <begin position="351"/>
        <end position="370"/>
    </location>
</feature>
<evidence type="ECO:0000256" key="5">
    <source>
        <dbReference type="ARBA" id="ARBA00023136"/>
    </source>
</evidence>
<keyword evidence="4 7" id="KW-1133">Transmembrane helix</keyword>
<dbReference type="GeneID" id="98124715"/>
<feature type="transmembrane region" description="Helical" evidence="7">
    <location>
        <begin position="132"/>
        <end position="151"/>
    </location>
</feature>
<feature type="region of interest" description="Disordered" evidence="6">
    <location>
        <begin position="226"/>
        <end position="281"/>
    </location>
</feature>
<feature type="compositionally biased region" description="Basic and acidic residues" evidence="6">
    <location>
        <begin position="517"/>
        <end position="536"/>
    </location>
</feature>